<keyword evidence="2" id="KW-1185">Reference proteome</keyword>
<dbReference type="Proteomes" id="UP000185003">
    <property type="component" value="Unassembled WGS sequence"/>
</dbReference>
<protein>
    <submittedName>
        <fullName evidence="1">Uncharacterized protein</fullName>
    </submittedName>
</protein>
<evidence type="ECO:0000313" key="2">
    <source>
        <dbReference type="Proteomes" id="UP000185003"/>
    </source>
</evidence>
<reference evidence="1 2" key="1">
    <citation type="submission" date="2016-11" db="EMBL/GenBank/DDBJ databases">
        <authorList>
            <person name="Jaros S."/>
            <person name="Januszkiewicz K."/>
            <person name="Wedrychowicz H."/>
        </authorList>
    </citation>
    <scope>NUCLEOTIDE SEQUENCE [LARGE SCALE GENOMIC DNA]</scope>
    <source>
        <strain evidence="1 2">DSM 24787</strain>
    </source>
</reference>
<gene>
    <name evidence="1" type="ORF">SAMN04488055_1593</name>
</gene>
<evidence type="ECO:0000313" key="1">
    <source>
        <dbReference type="EMBL" id="SIN82180.1"/>
    </source>
</evidence>
<dbReference type="EMBL" id="FSRA01000001">
    <property type="protein sequence ID" value="SIN82180.1"/>
    <property type="molecule type" value="Genomic_DNA"/>
</dbReference>
<organism evidence="1 2">
    <name type="scientific">Chitinophaga niabensis</name>
    <dbReference type="NCBI Taxonomy" id="536979"/>
    <lineage>
        <taxon>Bacteria</taxon>
        <taxon>Pseudomonadati</taxon>
        <taxon>Bacteroidota</taxon>
        <taxon>Chitinophagia</taxon>
        <taxon>Chitinophagales</taxon>
        <taxon>Chitinophagaceae</taxon>
        <taxon>Chitinophaga</taxon>
    </lineage>
</organism>
<sequence>MRYNGVWITPEPKITGLKDGSSSVQLRSETVEKLAQWKNRLFTYPPEDLSFRSLSPGIGVELSADMVPKAKLMDFMNYGPFMFPTRIIISQRAADFLLGYKGVEQELVPVRLYNQKEEVPGKFYFWIVRSLRPELLDMEYSIIRSGTPGLGFQYHQVKDMAEYQQLIRNESNTSFIRTKMKEVVTPPAFMKIQGDWLFVTKKFWQDYQQTDLTGLEITKNELELVE</sequence>
<dbReference type="AlphaFoldDB" id="A0A1N6EGM6"/>
<dbReference type="OrthoDB" id="1356084at2"/>
<accession>A0A1N6EGM6</accession>
<proteinExistence type="predicted"/>
<name>A0A1N6EGM6_9BACT</name>